<feature type="region of interest" description="Disordered" evidence="1">
    <location>
        <begin position="91"/>
        <end position="127"/>
    </location>
</feature>
<proteinExistence type="predicted"/>
<name>M1CPA8_SOLTU</name>
<reference evidence="3" key="1">
    <citation type="journal article" date="2011" name="Nature">
        <title>Genome sequence and analysis of the tuber crop potato.</title>
        <authorList>
            <consortium name="The Potato Genome Sequencing Consortium"/>
        </authorList>
    </citation>
    <scope>NUCLEOTIDE SEQUENCE [LARGE SCALE GENOMIC DNA]</scope>
    <source>
        <strain evidence="3">cv. DM1-3 516 R44</strain>
    </source>
</reference>
<dbReference type="AlphaFoldDB" id="M1CPA8"/>
<evidence type="ECO:0000256" key="1">
    <source>
        <dbReference type="SAM" id="MobiDB-lite"/>
    </source>
</evidence>
<feature type="compositionally biased region" description="Basic and acidic residues" evidence="1">
    <location>
        <begin position="91"/>
        <end position="107"/>
    </location>
</feature>
<accession>M1CPA8</accession>
<sequence>MDKKGVHSPKNVEEVIVPAKGRVRPIQTVASKDLSNPLMADTLPKSVRILPSSFNITRTTEQGKKTKGFLLRRKKNKRIEQMIQNSIQKLLSEKTKEVRSENPKPEPETQDTEYSGCNDYGSEYNPSLEQFSQDLNEDDDSGISFDSIMLHNLDM</sequence>
<dbReference type="Gramene" id="PGSC0003DMT400071786">
    <property type="protein sequence ID" value="PGSC0003DMT400071786"/>
    <property type="gene ID" value="PGSC0003DMG400027927"/>
</dbReference>
<dbReference type="PaxDb" id="4113-PGSC0003DMT400071786"/>
<evidence type="ECO:0000313" key="3">
    <source>
        <dbReference type="Proteomes" id="UP000011115"/>
    </source>
</evidence>
<evidence type="ECO:0000313" key="2">
    <source>
        <dbReference type="EnsemblPlants" id="PGSC0003DMT400071786"/>
    </source>
</evidence>
<keyword evidence="3" id="KW-1185">Reference proteome</keyword>
<dbReference type="HOGENOM" id="CLU_113086_0_0_1"/>
<dbReference type="InParanoid" id="M1CPA8"/>
<dbReference type="EnsemblPlants" id="PGSC0003DMT400071786">
    <property type="protein sequence ID" value="PGSC0003DMT400071786"/>
    <property type="gene ID" value="PGSC0003DMG400027927"/>
</dbReference>
<protein>
    <submittedName>
        <fullName evidence="2">Uncharacterized protein</fullName>
    </submittedName>
</protein>
<dbReference type="Proteomes" id="UP000011115">
    <property type="component" value="Unassembled WGS sequence"/>
</dbReference>
<organism evidence="2 3">
    <name type="scientific">Solanum tuberosum</name>
    <name type="common">Potato</name>
    <dbReference type="NCBI Taxonomy" id="4113"/>
    <lineage>
        <taxon>Eukaryota</taxon>
        <taxon>Viridiplantae</taxon>
        <taxon>Streptophyta</taxon>
        <taxon>Embryophyta</taxon>
        <taxon>Tracheophyta</taxon>
        <taxon>Spermatophyta</taxon>
        <taxon>Magnoliopsida</taxon>
        <taxon>eudicotyledons</taxon>
        <taxon>Gunneridae</taxon>
        <taxon>Pentapetalae</taxon>
        <taxon>asterids</taxon>
        <taxon>lamiids</taxon>
        <taxon>Solanales</taxon>
        <taxon>Solanaceae</taxon>
        <taxon>Solanoideae</taxon>
        <taxon>Solaneae</taxon>
        <taxon>Solanum</taxon>
    </lineage>
</organism>
<reference evidence="2" key="2">
    <citation type="submission" date="2015-06" db="UniProtKB">
        <authorList>
            <consortium name="EnsemblPlants"/>
        </authorList>
    </citation>
    <scope>IDENTIFICATION</scope>
    <source>
        <strain evidence="2">DM1-3 516 R44</strain>
    </source>
</reference>